<proteinExistence type="predicted"/>
<dbReference type="EMBL" id="BNJF01000001">
    <property type="protein sequence ID" value="GHO42242.1"/>
    <property type="molecule type" value="Genomic_DNA"/>
</dbReference>
<accession>A0A8J3HR07</accession>
<dbReference type="InterPro" id="IPR014735">
    <property type="entry name" value="Transposase_Tn5-like_N"/>
</dbReference>
<evidence type="ECO:0000313" key="2">
    <source>
        <dbReference type="EMBL" id="GHO42242.1"/>
    </source>
</evidence>
<keyword evidence="3" id="KW-1185">Reference proteome</keyword>
<dbReference type="InterPro" id="IPR038215">
    <property type="entry name" value="TN5-like_N_sf"/>
</dbReference>
<dbReference type="Pfam" id="PF14706">
    <property type="entry name" value="Tnp_DNA_bind"/>
    <property type="match status" value="1"/>
</dbReference>
<evidence type="ECO:0000313" key="3">
    <source>
        <dbReference type="Proteomes" id="UP000612362"/>
    </source>
</evidence>
<feature type="domain" description="Transposase Tn5-like N-terminal" evidence="1">
    <location>
        <begin position="33"/>
        <end position="78"/>
    </location>
</feature>
<comment type="caution">
    <text evidence="2">The sequence shown here is derived from an EMBL/GenBank/DDBJ whole genome shotgun (WGS) entry which is preliminary data.</text>
</comment>
<reference evidence="2" key="1">
    <citation type="submission" date="2020-10" db="EMBL/GenBank/DDBJ databases">
        <title>Taxonomic study of unclassified bacteria belonging to the class Ktedonobacteria.</title>
        <authorList>
            <person name="Yabe S."/>
            <person name="Wang C.M."/>
            <person name="Zheng Y."/>
            <person name="Sakai Y."/>
            <person name="Cavaletti L."/>
            <person name="Monciardini P."/>
            <person name="Donadio S."/>
        </authorList>
    </citation>
    <scope>NUCLEOTIDE SEQUENCE</scope>
    <source>
        <strain evidence="2">SOSP1-1</strain>
    </source>
</reference>
<dbReference type="Proteomes" id="UP000612362">
    <property type="component" value="Unassembled WGS sequence"/>
</dbReference>
<gene>
    <name evidence="2" type="ORF">KSX_04050</name>
</gene>
<sequence>MVLHPWYQCPVFYPHFTICYNGEMNIQTVLNPEAWAEQTFGQVQLRDMRRTRRAVQAACAIARDASASLPKQQQNWKGVRILVSLAS</sequence>
<dbReference type="Gene3D" id="1.10.246.40">
    <property type="entry name" value="Tn5 transposase, domain 1"/>
    <property type="match status" value="1"/>
</dbReference>
<organism evidence="2 3">
    <name type="scientific">Ktedonospora formicarum</name>
    <dbReference type="NCBI Taxonomy" id="2778364"/>
    <lineage>
        <taxon>Bacteria</taxon>
        <taxon>Bacillati</taxon>
        <taxon>Chloroflexota</taxon>
        <taxon>Ktedonobacteria</taxon>
        <taxon>Ktedonobacterales</taxon>
        <taxon>Ktedonobacteraceae</taxon>
        <taxon>Ktedonospora</taxon>
    </lineage>
</organism>
<evidence type="ECO:0000259" key="1">
    <source>
        <dbReference type="Pfam" id="PF14706"/>
    </source>
</evidence>
<dbReference type="AlphaFoldDB" id="A0A8J3HR07"/>
<name>A0A8J3HR07_9CHLR</name>
<protein>
    <recommendedName>
        <fullName evidence="1">Transposase Tn5-like N-terminal domain-containing protein</fullName>
    </recommendedName>
</protein>